<dbReference type="Proteomes" id="UP001597100">
    <property type="component" value="Unassembled WGS sequence"/>
</dbReference>
<reference evidence="3" key="1">
    <citation type="journal article" date="2019" name="Int. J. Syst. Evol. Microbiol.">
        <title>The Global Catalogue of Microorganisms (GCM) 10K type strain sequencing project: providing services to taxonomists for standard genome sequencing and annotation.</title>
        <authorList>
            <consortium name="The Broad Institute Genomics Platform"/>
            <consortium name="The Broad Institute Genome Sequencing Center for Infectious Disease"/>
            <person name="Wu L."/>
            <person name="Ma J."/>
        </authorList>
    </citation>
    <scope>NUCLEOTIDE SEQUENCE [LARGE SCALE GENOMIC DNA]</scope>
    <source>
        <strain evidence="3">CCUG 60898</strain>
    </source>
</reference>
<evidence type="ECO:0000256" key="1">
    <source>
        <dbReference type="SAM" id="Phobius"/>
    </source>
</evidence>
<evidence type="ECO:0000313" key="3">
    <source>
        <dbReference type="Proteomes" id="UP001597100"/>
    </source>
</evidence>
<keyword evidence="3" id="KW-1185">Reference proteome</keyword>
<evidence type="ECO:0000313" key="2">
    <source>
        <dbReference type="EMBL" id="MFD0976438.1"/>
    </source>
</evidence>
<sequence>MEYLKELISSFSRLELIVLACITLFLISIIVFLALTIFSRRRKNRRERIAKMFIKHIEKTLFMVAFDGLTFNDLKQRPVFQKKWKKKLYRDQFLKELIKLRRVYDGEIGKKLQEFYRASGLLKLSYEKLRSSKWYMKCEGIQELSEMEIKKAAPIIQEQTKSSNDTLKMVALIEVIHLKGIKGLNLLKDYDEPLNDWIQLNLLDSIKESEDQEEIPDFGYLLEANNDSLIVFGMRLITFFRQRQHLETIENLMGSPSRKIRMQADISFEKLSI</sequence>
<organism evidence="2 3">
    <name type="scientific">Salinimicrobium gaetbulicola</name>
    <dbReference type="NCBI Taxonomy" id="999702"/>
    <lineage>
        <taxon>Bacteria</taxon>
        <taxon>Pseudomonadati</taxon>
        <taxon>Bacteroidota</taxon>
        <taxon>Flavobacteriia</taxon>
        <taxon>Flavobacteriales</taxon>
        <taxon>Flavobacteriaceae</taxon>
        <taxon>Salinimicrobium</taxon>
    </lineage>
</organism>
<keyword evidence="1" id="KW-0812">Transmembrane</keyword>
<protein>
    <submittedName>
        <fullName evidence="2">Uncharacterized protein</fullName>
    </submittedName>
</protein>
<proteinExistence type="predicted"/>
<dbReference type="RefSeq" id="WP_380737762.1">
    <property type="nucleotide sequence ID" value="NZ_JBHTJP010000032.1"/>
</dbReference>
<accession>A0ABW3IFF5</accession>
<keyword evidence="1" id="KW-1133">Transmembrane helix</keyword>
<keyword evidence="1" id="KW-0472">Membrane</keyword>
<dbReference type="EMBL" id="JBHTJP010000032">
    <property type="protein sequence ID" value="MFD0976438.1"/>
    <property type="molecule type" value="Genomic_DNA"/>
</dbReference>
<gene>
    <name evidence="2" type="ORF">ACFQ1G_06520</name>
</gene>
<name>A0ABW3IFF5_9FLAO</name>
<comment type="caution">
    <text evidence="2">The sequence shown here is derived from an EMBL/GenBank/DDBJ whole genome shotgun (WGS) entry which is preliminary data.</text>
</comment>
<feature type="transmembrane region" description="Helical" evidence="1">
    <location>
        <begin position="16"/>
        <end position="38"/>
    </location>
</feature>